<evidence type="ECO:0000256" key="1">
    <source>
        <dbReference type="SAM" id="SignalP"/>
    </source>
</evidence>
<keyword evidence="4" id="KW-1185">Reference proteome</keyword>
<protein>
    <submittedName>
        <fullName evidence="3">HV145 protein</fullName>
    </submittedName>
</protein>
<dbReference type="Proteomes" id="UP000557268">
    <property type="component" value="Unassembled WGS sequence"/>
</dbReference>
<dbReference type="InterPro" id="IPR007110">
    <property type="entry name" value="Ig-like_dom"/>
</dbReference>
<dbReference type="InterPro" id="IPR013783">
    <property type="entry name" value="Ig-like_fold"/>
</dbReference>
<organism evidence="3 4">
    <name type="scientific">Hylia prasina</name>
    <name type="common">green hylia</name>
    <dbReference type="NCBI Taxonomy" id="208073"/>
    <lineage>
        <taxon>Eukaryota</taxon>
        <taxon>Metazoa</taxon>
        <taxon>Chordata</taxon>
        <taxon>Craniata</taxon>
        <taxon>Vertebrata</taxon>
        <taxon>Euteleostomi</taxon>
        <taxon>Archelosauria</taxon>
        <taxon>Archosauria</taxon>
        <taxon>Dinosauria</taxon>
        <taxon>Saurischia</taxon>
        <taxon>Theropoda</taxon>
        <taxon>Coelurosauria</taxon>
        <taxon>Aves</taxon>
        <taxon>Neognathae</taxon>
        <taxon>Neoaves</taxon>
        <taxon>Telluraves</taxon>
        <taxon>Australaves</taxon>
        <taxon>Passeriformes</taxon>
        <taxon>Sylvioidea</taxon>
        <taxon>Sylviidae</taxon>
        <taxon>Acrocephalinae</taxon>
        <taxon>Hylia</taxon>
    </lineage>
</organism>
<dbReference type="PROSITE" id="PS50835">
    <property type="entry name" value="IG_LIKE"/>
    <property type="match status" value="1"/>
</dbReference>
<evidence type="ECO:0000313" key="4">
    <source>
        <dbReference type="Proteomes" id="UP000557268"/>
    </source>
</evidence>
<feature type="non-terminal residue" evidence="3">
    <location>
        <position position="93"/>
    </location>
</feature>
<comment type="caution">
    <text evidence="3">The sequence shown here is derived from an EMBL/GenBank/DDBJ whole genome shotgun (WGS) entry which is preliminary data.</text>
</comment>
<keyword evidence="1" id="KW-0732">Signal</keyword>
<dbReference type="EMBL" id="VYXD01005276">
    <property type="protein sequence ID" value="NWU36983.1"/>
    <property type="molecule type" value="Genomic_DNA"/>
</dbReference>
<feature type="non-terminal residue" evidence="3">
    <location>
        <position position="1"/>
    </location>
</feature>
<evidence type="ECO:0000313" key="3">
    <source>
        <dbReference type="EMBL" id="NWU36983.1"/>
    </source>
</evidence>
<accession>A0A7K5W6V8</accession>
<dbReference type="Gene3D" id="2.60.40.10">
    <property type="entry name" value="Immunoglobulins"/>
    <property type="match status" value="1"/>
</dbReference>
<name>A0A7K5W6V8_9SYLV</name>
<dbReference type="AlphaFoldDB" id="A0A7K5W6V8"/>
<evidence type="ECO:0000259" key="2">
    <source>
        <dbReference type="PROSITE" id="PS50835"/>
    </source>
</evidence>
<sequence>SWIQHGLFLLSAAVTGQVTLEQHPREVTVREGNAVTFECCMSGDDIRYSFMHWYRQGPQGTLEWIYREGDIYGEAFQDHFKGTVESSKTTLHI</sequence>
<feature type="chain" id="PRO_5029744802" evidence="1">
    <location>
        <begin position="21"/>
        <end position="93"/>
    </location>
</feature>
<dbReference type="InterPro" id="IPR013106">
    <property type="entry name" value="Ig_V-set"/>
</dbReference>
<dbReference type="SUPFAM" id="SSF48726">
    <property type="entry name" value="Immunoglobulin"/>
    <property type="match status" value="1"/>
</dbReference>
<reference evidence="3 4" key="1">
    <citation type="submission" date="2019-09" db="EMBL/GenBank/DDBJ databases">
        <title>Bird 10,000 Genomes (B10K) Project - Family phase.</title>
        <authorList>
            <person name="Zhang G."/>
        </authorList>
    </citation>
    <scope>NUCLEOTIDE SEQUENCE [LARGE SCALE GENOMIC DNA]</scope>
    <source>
        <strain evidence="3">B10K-DU-001-70</strain>
        <tissue evidence="3">Muscle</tissue>
    </source>
</reference>
<feature type="signal peptide" evidence="1">
    <location>
        <begin position="1"/>
        <end position="20"/>
    </location>
</feature>
<gene>
    <name evidence="3" type="primary">Ighv145</name>
    <name evidence="3" type="ORF">HYLPRA_R14999</name>
</gene>
<proteinExistence type="predicted"/>
<feature type="domain" description="Ig-like" evidence="2">
    <location>
        <begin position="16"/>
        <end position="93"/>
    </location>
</feature>
<dbReference type="Pfam" id="PF07686">
    <property type="entry name" value="V-set"/>
    <property type="match status" value="1"/>
</dbReference>
<dbReference type="InterPro" id="IPR036179">
    <property type="entry name" value="Ig-like_dom_sf"/>
</dbReference>